<dbReference type="InterPro" id="IPR003599">
    <property type="entry name" value="Ig_sub"/>
</dbReference>
<gene>
    <name evidence="6" type="primary">vtcn1</name>
</gene>
<dbReference type="InterPro" id="IPR013783">
    <property type="entry name" value="Ig-like_fold"/>
</dbReference>
<dbReference type="GO" id="GO:0001817">
    <property type="term" value="P:regulation of cytokine production"/>
    <property type="evidence" value="ECO:0007669"/>
    <property type="project" value="TreeGrafter"/>
</dbReference>
<evidence type="ECO:0000313" key="6">
    <source>
        <dbReference type="Ensembl" id="ENSGMOP00000005085.2"/>
    </source>
</evidence>
<evidence type="ECO:0000256" key="4">
    <source>
        <dbReference type="SAM" id="Phobius"/>
    </source>
</evidence>
<keyword evidence="4" id="KW-0812">Transmembrane</keyword>
<keyword evidence="4" id="KW-1133">Transmembrane helix</keyword>
<dbReference type="InterPro" id="IPR050504">
    <property type="entry name" value="IgSF_BTN/MOG"/>
</dbReference>
<dbReference type="OMA" id="KWNANLA"/>
<sequence length="279" mass="29882">MATMGNIIFWSMIVLIIAFSTLIILILALSLSNDSSSTSSVVSRDRFPLANLGQDVLLSCHLTVAAAVQVTGAVAVTWTKAYLSGEVYKYQDSAPQLEDQNPQFDGRTQVFPDAVARGNGSLLIMAVTSRDDGVYTCSISSSNLDGSVHIHLRTAAYSKPTFSVKDGTLTAMGSRWQPEPEVTWLDSKGTVLQGITLFTENPTGMYSFVSSLKQVNVPTTYTFKVQNLLVTATSSTNVTGSGVTEKTTFSFSSSTVPVLSPSRFLLPLSGLLMYAVGCT</sequence>
<dbReference type="Gene3D" id="2.60.40.10">
    <property type="entry name" value="Immunoglobulins"/>
    <property type="match status" value="2"/>
</dbReference>
<dbReference type="Proteomes" id="UP000694546">
    <property type="component" value="Chromosome 20"/>
</dbReference>
<dbReference type="SMART" id="SM00409">
    <property type="entry name" value="IG"/>
    <property type="match status" value="1"/>
</dbReference>
<dbReference type="GO" id="GO:0050863">
    <property type="term" value="P:regulation of T cell activation"/>
    <property type="evidence" value="ECO:0007669"/>
    <property type="project" value="UniProtKB-ARBA"/>
</dbReference>
<accession>A0A8C4Z116</accession>
<dbReference type="SUPFAM" id="SSF48726">
    <property type="entry name" value="Immunoglobulin"/>
    <property type="match status" value="2"/>
</dbReference>
<protein>
    <submittedName>
        <fullName evidence="6">V-set domain containing T cell activation inhibitor 1</fullName>
    </submittedName>
</protein>
<dbReference type="PANTHER" id="PTHR24100:SF0">
    <property type="entry name" value="V-SET DOMAIN-CONTAINING T-CELL ACTIVATION INHIBITOR 1"/>
    <property type="match status" value="1"/>
</dbReference>
<dbReference type="GO" id="GO:0005102">
    <property type="term" value="F:signaling receptor binding"/>
    <property type="evidence" value="ECO:0007669"/>
    <property type="project" value="TreeGrafter"/>
</dbReference>
<comment type="subcellular location">
    <subcellularLocation>
        <location evidence="1">Membrane</location>
    </subcellularLocation>
</comment>
<dbReference type="AlphaFoldDB" id="A0A8C4Z116"/>
<dbReference type="PANTHER" id="PTHR24100">
    <property type="entry name" value="BUTYROPHILIN"/>
    <property type="match status" value="1"/>
</dbReference>
<proteinExistence type="predicted"/>
<evidence type="ECO:0000256" key="3">
    <source>
        <dbReference type="ARBA" id="ARBA00023319"/>
    </source>
</evidence>
<evidence type="ECO:0000256" key="1">
    <source>
        <dbReference type="ARBA" id="ARBA00004370"/>
    </source>
</evidence>
<name>A0A8C4Z116_GADMO</name>
<keyword evidence="2 4" id="KW-0472">Membrane</keyword>
<reference evidence="6" key="1">
    <citation type="submission" date="2025-05" db="UniProtKB">
        <authorList>
            <consortium name="Ensembl"/>
        </authorList>
    </citation>
    <scope>IDENTIFICATION</scope>
</reference>
<feature type="transmembrane region" description="Helical" evidence="4">
    <location>
        <begin position="7"/>
        <end position="31"/>
    </location>
</feature>
<dbReference type="GO" id="GO:0009897">
    <property type="term" value="C:external side of plasma membrane"/>
    <property type="evidence" value="ECO:0007669"/>
    <property type="project" value="TreeGrafter"/>
</dbReference>
<dbReference type="PROSITE" id="PS50835">
    <property type="entry name" value="IG_LIKE"/>
    <property type="match status" value="1"/>
</dbReference>
<dbReference type="OrthoDB" id="8901134at2759"/>
<dbReference type="InterPro" id="IPR013106">
    <property type="entry name" value="Ig_V-set"/>
</dbReference>
<dbReference type="InterPro" id="IPR007110">
    <property type="entry name" value="Ig-like_dom"/>
</dbReference>
<dbReference type="Ensembl" id="ENSGMOT00000005233.2">
    <property type="protein sequence ID" value="ENSGMOP00000005085.2"/>
    <property type="gene ID" value="ENSGMOG00000004802.2"/>
</dbReference>
<dbReference type="Ensembl" id="ENSGMOT00000052287.1">
    <property type="protein sequence ID" value="ENSGMOP00000032993.1"/>
    <property type="gene ID" value="ENSGMOG00000004802.2"/>
</dbReference>
<dbReference type="Pfam" id="PF07686">
    <property type="entry name" value="V-set"/>
    <property type="match status" value="1"/>
</dbReference>
<dbReference type="GO" id="GO:1903037">
    <property type="term" value="P:regulation of leukocyte cell-cell adhesion"/>
    <property type="evidence" value="ECO:0007669"/>
    <property type="project" value="UniProtKB-ARBA"/>
</dbReference>
<evidence type="ECO:0000259" key="5">
    <source>
        <dbReference type="PROSITE" id="PS50835"/>
    </source>
</evidence>
<feature type="domain" description="Ig-like" evidence="5">
    <location>
        <begin position="53"/>
        <end position="149"/>
    </location>
</feature>
<dbReference type="InterPro" id="IPR036179">
    <property type="entry name" value="Ig-like_dom_sf"/>
</dbReference>
<evidence type="ECO:0000256" key="2">
    <source>
        <dbReference type="ARBA" id="ARBA00023136"/>
    </source>
</evidence>
<keyword evidence="7" id="KW-1185">Reference proteome</keyword>
<evidence type="ECO:0000313" key="7">
    <source>
        <dbReference type="Proteomes" id="UP000694546"/>
    </source>
</evidence>
<dbReference type="GO" id="GO:0050852">
    <property type="term" value="P:T cell receptor signaling pathway"/>
    <property type="evidence" value="ECO:0007669"/>
    <property type="project" value="TreeGrafter"/>
</dbReference>
<keyword evidence="3" id="KW-0393">Immunoglobulin domain</keyword>
<dbReference type="GeneTree" id="ENSGT00940000157300"/>
<organism evidence="6 7">
    <name type="scientific">Gadus morhua</name>
    <name type="common">Atlantic cod</name>
    <dbReference type="NCBI Taxonomy" id="8049"/>
    <lineage>
        <taxon>Eukaryota</taxon>
        <taxon>Metazoa</taxon>
        <taxon>Chordata</taxon>
        <taxon>Craniata</taxon>
        <taxon>Vertebrata</taxon>
        <taxon>Euteleostomi</taxon>
        <taxon>Actinopterygii</taxon>
        <taxon>Neopterygii</taxon>
        <taxon>Teleostei</taxon>
        <taxon>Neoteleostei</taxon>
        <taxon>Acanthomorphata</taxon>
        <taxon>Zeiogadaria</taxon>
        <taxon>Gadariae</taxon>
        <taxon>Gadiformes</taxon>
        <taxon>Gadoidei</taxon>
        <taxon>Gadidae</taxon>
        <taxon>Gadus</taxon>
    </lineage>
</organism>